<dbReference type="KEGG" id="ptkz:JDV02_001939"/>
<dbReference type="RefSeq" id="XP_047838885.1">
    <property type="nucleotide sequence ID" value="XM_047982915.1"/>
</dbReference>
<dbReference type="GeneID" id="72063900"/>
<dbReference type="EMBL" id="CP086355">
    <property type="protein sequence ID" value="UNI15404.1"/>
    <property type="molecule type" value="Genomic_DNA"/>
</dbReference>
<reference evidence="1" key="1">
    <citation type="submission" date="2021-11" db="EMBL/GenBank/DDBJ databases">
        <title>Purpureocillium_takamizusanense_genome.</title>
        <authorList>
            <person name="Nguyen N.-H."/>
        </authorList>
    </citation>
    <scope>NUCLEOTIDE SEQUENCE</scope>
    <source>
        <strain evidence="1">PT3</strain>
    </source>
</reference>
<proteinExistence type="predicted"/>
<dbReference type="Proteomes" id="UP000829364">
    <property type="component" value="Chromosome 2"/>
</dbReference>
<evidence type="ECO:0000313" key="1">
    <source>
        <dbReference type="EMBL" id="UNI15404.1"/>
    </source>
</evidence>
<evidence type="ECO:0000313" key="2">
    <source>
        <dbReference type="Proteomes" id="UP000829364"/>
    </source>
</evidence>
<keyword evidence="2" id="KW-1185">Reference proteome</keyword>
<protein>
    <submittedName>
        <fullName evidence="1">Uncharacterized protein</fullName>
    </submittedName>
</protein>
<organism evidence="1 2">
    <name type="scientific">Purpureocillium takamizusanense</name>
    <dbReference type="NCBI Taxonomy" id="2060973"/>
    <lineage>
        <taxon>Eukaryota</taxon>
        <taxon>Fungi</taxon>
        <taxon>Dikarya</taxon>
        <taxon>Ascomycota</taxon>
        <taxon>Pezizomycotina</taxon>
        <taxon>Sordariomycetes</taxon>
        <taxon>Hypocreomycetidae</taxon>
        <taxon>Hypocreales</taxon>
        <taxon>Ophiocordycipitaceae</taxon>
        <taxon>Purpureocillium</taxon>
    </lineage>
</organism>
<name>A0A9Q8QAC1_9HYPO</name>
<dbReference type="AlphaFoldDB" id="A0A9Q8QAC1"/>
<dbReference type="OrthoDB" id="4525710at2759"/>
<accession>A0A9Q8QAC1</accession>
<sequence length="205" mass="23320">MQQAPLSPDVDIHSMRKLTHGCDDRTWTNRMLLHLADAVTYCHAEERSTATYDRLTSYSATWMESRPPSFNPVYVRTLLGTMFPQIWLLNDVVVAGLQYYHLVKILLLSHNPRVPLLGAAQRTAKERGDALIREDVRTICGIAESMDGVHPAHLVACMAISLVGDRFTERDEQTALLRLLTKTRDTFGWSASFAIRYLQESWSWA</sequence>
<gene>
    <name evidence="1" type="ORF">JDV02_001939</name>
</gene>